<protein>
    <submittedName>
        <fullName evidence="1">Uncharacterized protein</fullName>
    </submittedName>
</protein>
<keyword evidence="2" id="KW-1185">Reference proteome</keyword>
<evidence type="ECO:0000313" key="2">
    <source>
        <dbReference type="Proteomes" id="UP000502641"/>
    </source>
</evidence>
<dbReference type="EMBL" id="CP053189">
    <property type="protein sequence ID" value="QJS08835.1"/>
    <property type="molecule type" value="Genomic_DNA"/>
</dbReference>
<name>A0A6M4PCS2_9ACTN</name>
<evidence type="ECO:0000313" key="1">
    <source>
        <dbReference type="EMBL" id="QJS08835.1"/>
    </source>
</evidence>
<dbReference type="AlphaFoldDB" id="A0A6M4PCS2"/>
<dbReference type="Proteomes" id="UP000502641">
    <property type="component" value="Chromosome"/>
</dbReference>
<accession>A0A6M4PCS2</accession>
<dbReference type="RefSeq" id="WP_171150760.1">
    <property type="nucleotide sequence ID" value="NZ_CP053189.1"/>
</dbReference>
<dbReference type="KEGG" id="sarg:HKX69_04260"/>
<proteinExistence type="predicted"/>
<sequence>MILIALLVPVLVIVFLFITPALEEVLFPLPETDDVAGPPPTAIAPLLVHPRHEEEQ</sequence>
<gene>
    <name evidence="1" type="ORF">HKX69_04260</name>
</gene>
<organism evidence="1 2">
    <name type="scientific">Streptomyces argyrophylli</name>
    <dbReference type="NCBI Taxonomy" id="2726118"/>
    <lineage>
        <taxon>Bacteria</taxon>
        <taxon>Bacillati</taxon>
        <taxon>Actinomycetota</taxon>
        <taxon>Actinomycetes</taxon>
        <taxon>Kitasatosporales</taxon>
        <taxon>Streptomycetaceae</taxon>
        <taxon>Streptomyces</taxon>
    </lineage>
</organism>
<reference evidence="1 2" key="1">
    <citation type="submission" date="2020-05" db="EMBL/GenBank/DDBJ databases">
        <authorList>
            <person name="Li K."/>
        </authorList>
    </citation>
    <scope>NUCLEOTIDE SEQUENCE [LARGE SCALE GENOMIC DNA]</scope>
    <source>
        <strain evidence="2">jing01</strain>
    </source>
</reference>